<evidence type="ECO:0000313" key="3">
    <source>
        <dbReference type="Proteomes" id="UP000529417"/>
    </source>
</evidence>
<feature type="transmembrane region" description="Helical" evidence="1">
    <location>
        <begin position="85"/>
        <end position="100"/>
    </location>
</feature>
<feature type="transmembrane region" description="Helical" evidence="1">
    <location>
        <begin position="218"/>
        <end position="238"/>
    </location>
</feature>
<evidence type="ECO:0000313" key="2">
    <source>
        <dbReference type="EMBL" id="NYS24019.1"/>
    </source>
</evidence>
<comment type="caution">
    <text evidence="2">The sequence shown here is derived from an EMBL/GenBank/DDBJ whole genome shotgun (WGS) entry which is preliminary data.</text>
</comment>
<dbReference type="PANTHER" id="PTHR33802">
    <property type="entry name" value="SI:CH211-161H7.5-RELATED"/>
    <property type="match status" value="1"/>
</dbReference>
<keyword evidence="3" id="KW-1185">Reference proteome</keyword>
<keyword evidence="1" id="KW-1133">Transmembrane helix</keyword>
<organism evidence="2 3">
    <name type="scientific">Rhabdonatronobacter sediminivivens</name>
    <dbReference type="NCBI Taxonomy" id="2743469"/>
    <lineage>
        <taxon>Bacteria</taxon>
        <taxon>Pseudomonadati</taxon>
        <taxon>Pseudomonadota</taxon>
        <taxon>Alphaproteobacteria</taxon>
        <taxon>Rhodobacterales</taxon>
        <taxon>Paracoccaceae</taxon>
        <taxon>Rhabdonatronobacter</taxon>
    </lineage>
</organism>
<sequence length="248" mass="25358">MISMASLRAALVLLVILAFVVSPYLTDGFSGFDPDLFPNPQRNPPVQPAGYAFGIWGLIYLWLIALAVTGLLARRADPAWDAPRAALIISLGVGSGWIAVANASAVWATVLIWIMLAGALAALWRVPQGDGLARWLGAAPVAIYAGWLTAASCVSVGLMLAGFGVTGPVAAALLSLALALAIGVGVQLRLGRSALYGLTVIWALVGVLVANLGDTPVVALAAGAGTLAMGWAIWRAALPGGSLAGARW</sequence>
<keyword evidence="1" id="KW-0472">Membrane</keyword>
<evidence type="ECO:0008006" key="4">
    <source>
        <dbReference type="Google" id="ProtNLM"/>
    </source>
</evidence>
<feature type="transmembrane region" description="Helical" evidence="1">
    <location>
        <begin position="195"/>
        <end position="212"/>
    </location>
</feature>
<accession>A0A7Z0KWV0</accession>
<evidence type="ECO:0000256" key="1">
    <source>
        <dbReference type="SAM" id="Phobius"/>
    </source>
</evidence>
<protein>
    <recommendedName>
        <fullName evidence="4">TspO/MBR related protein</fullName>
    </recommendedName>
</protein>
<feature type="transmembrane region" description="Helical" evidence="1">
    <location>
        <begin position="169"/>
        <end position="188"/>
    </location>
</feature>
<dbReference type="AlphaFoldDB" id="A0A7Z0KWV0"/>
<dbReference type="RefSeq" id="WP_179904726.1">
    <property type="nucleotide sequence ID" value="NZ_JACBXS010000005.1"/>
</dbReference>
<dbReference type="PANTHER" id="PTHR33802:SF1">
    <property type="entry name" value="XK-RELATED PROTEIN"/>
    <property type="match status" value="1"/>
</dbReference>
<dbReference type="EMBL" id="JACBXS010000005">
    <property type="protein sequence ID" value="NYS24019.1"/>
    <property type="molecule type" value="Genomic_DNA"/>
</dbReference>
<feature type="transmembrane region" description="Helical" evidence="1">
    <location>
        <begin position="136"/>
        <end position="163"/>
    </location>
</feature>
<keyword evidence="1" id="KW-0812">Transmembrane</keyword>
<feature type="transmembrane region" description="Helical" evidence="1">
    <location>
        <begin position="106"/>
        <end position="124"/>
    </location>
</feature>
<gene>
    <name evidence="2" type="ORF">HUK65_03370</name>
</gene>
<reference evidence="2 3" key="1">
    <citation type="journal article" date="2000" name="Arch. Microbiol.">
        <title>Rhodobaca bogoriensis gen. nov. and sp. nov., an alkaliphilic purple nonsulfur bacterium from African Rift Valley soda lakes.</title>
        <authorList>
            <person name="Milford A.D."/>
            <person name="Achenbach L.A."/>
            <person name="Jung D.O."/>
            <person name="Madigan M.T."/>
        </authorList>
    </citation>
    <scope>NUCLEOTIDE SEQUENCE [LARGE SCALE GENOMIC DNA]</scope>
    <source>
        <strain evidence="2 3">2376</strain>
    </source>
</reference>
<name>A0A7Z0KWV0_9RHOB</name>
<feature type="transmembrane region" description="Helical" evidence="1">
    <location>
        <begin position="52"/>
        <end position="73"/>
    </location>
</feature>
<dbReference type="Proteomes" id="UP000529417">
    <property type="component" value="Unassembled WGS sequence"/>
</dbReference>
<proteinExistence type="predicted"/>